<dbReference type="InterPro" id="IPR050222">
    <property type="entry name" value="MATE_MdtK"/>
</dbReference>
<protein>
    <recommendedName>
        <fullName evidence="9">Multidrug-efflux transporter</fullName>
    </recommendedName>
</protein>
<keyword evidence="2" id="KW-0813">Transport</keyword>
<dbReference type="InterPro" id="IPR048279">
    <property type="entry name" value="MdtK-like"/>
</dbReference>
<dbReference type="GO" id="GO:0042910">
    <property type="term" value="F:xenobiotic transmembrane transporter activity"/>
    <property type="evidence" value="ECO:0007669"/>
    <property type="project" value="InterPro"/>
</dbReference>
<feature type="transmembrane region" description="Helical" evidence="10">
    <location>
        <begin position="436"/>
        <end position="455"/>
    </location>
</feature>
<dbReference type="InterPro" id="IPR002528">
    <property type="entry name" value="MATE_fam"/>
</dbReference>
<feature type="transmembrane region" description="Helical" evidence="10">
    <location>
        <begin position="85"/>
        <end position="107"/>
    </location>
</feature>
<dbReference type="KEGG" id="aup:AsAng_0026830"/>
<dbReference type="EMBL" id="AP026867">
    <property type="protein sequence ID" value="BDS11968.1"/>
    <property type="molecule type" value="Genomic_DNA"/>
</dbReference>
<dbReference type="GO" id="GO:0006811">
    <property type="term" value="P:monoatomic ion transport"/>
    <property type="evidence" value="ECO:0007669"/>
    <property type="project" value="UniProtKB-KW"/>
</dbReference>
<gene>
    <name evidence="11" type="ORF">AsAng_0026830</name>
</gene>
<dbReference type="GO" id="GO:0015297">
    <property type="term" value="F:antiporter activity"/>
    <property type="evidence" value="ECO:0007669"/>
    <property type="project" value="UniProtKB-KW"/>
</dbReference>
<dbReference type="PIRSF" id="PIRSF006603">
    <property type="entry name" value="DinF"/>
    <property type="match status" value="1"/>
</dbReference>
<evidence type="ECO:0000256" key="7">
    <source>
        <dbReference type="ARBA" id="ARBA00023065"/>
    </source>
</evidence>
<name>A0A915YF42_9BACT</name>
<evidence type="ECO:0000256" key="9">
    <source>
        <dbReference type="ARBA" id="ARBA00031636"/>
    </source>
</evidence>
<keyword evidence="12" id="KW-1185">Reference proteome</keyword>
<evidence type="ECO:0000256" key="3">
    <source>
        <dbReference type="ARBA" id="ARBA00022449"/>
    </source>
</evidence>
<evidence type="ECO:0000256" key="5">
    <source>
        <dbReference type="ARBA" id="ARBA00022692"/>
    </source>
</evidence>
<feature type="transmembrane region" description="Helical" evidence="10">
    <location>
        <begin position="331"/>
        <end position="355"/>
    </location>
</feature>
<keyword evidence="4" id="KW-1003">Cell membrane</keyword>
<feature type="transmembrane region" description="Helical" evidence="10">
    <location>
        <begin position="158"/>
        <end position="177"/>
    </location>
</feature>
<organism evidence="11 12">
    <name type="scientific">Aureispira anguillae</name>
    <dbReference type="NCBI Taxonomy" id="2864201"/>
    <lineage>
        <taxon>Bacteria</taxon>
        <taxon>Pseudomonadati</taxon>
        <taxon>Bacteroidota</taxon>
        <taxon>Saprospiria</taxon>
        <taxon>Saprospirales</taxon>
        <taxon>Saprospiraceae</taxon>
        <taxon>Aureispira</taxon>
    </lineage>
</organism>
<feature type="transmembrane region" description="Helical" evidence="10">
    <location>
        <begin position="265"/>
        <end position="283"/>
    </location>
</feature>
<evidence type="ECO:0000256" key="2">
    <source>
        <dbReference type="ARBA" id="ARBA00022448"/>
    </source>
</evidence>
<feature type="transmembrane region" description="Helical" evidence="10">
    <location>
        <begin position="43"/>
        <end position="64"/>
    </location>
</feature>
<evidence type="ECO:0000256" key="8">
    <source>
        <dbReference type="ARBA" id="ARBA00023136"/>
    </source>
</evidence>
<feature type="transmembrane region" description="Helical" evidence="10">
    <location>
        <begin position="189"/>
        <end position="213"/>
    </location>
</feature>
<dbReference type="GO" id="GO:0005886">
    <property type="term" value="C:plasma membrane"/>
    <property type="evidence" value="ECO:0007669"/>
    <property type="project" value="UniProtKB-SubCell"/>
</dbReference>
<evidence type="ECO:0000256" key="6">
    <source>
        <dbReference type="ARBA" id="ARBA00022989"/>
    </source>
</evidence>
<dbReference type="Proteomes" id="UP001060919">
    <property type="component" value="Chromosome"/>
</dbReference>
<evidence type="ECO:0000256" key="4">
    <source>
        <dbReference type="ARBA" id="ARBA00022475"/>
    </source>
</evidence>
<dbReference type="PANTHER" id="PTHR43298:SF2">
    <property type="entry name" value="FMN_FAD EXPORTER YEEO-RELATED"/>
    <property type="match status" value="1"/>
</dbReference>
<feature type="transmembrane region" description="Helical" evidence="10">
    <location>
        <begin position="127"/>
        <end position="151"/>
    </location>
</feature>
<evidence type="ECO:0000313" key="11">
    <source>
        <dbReference type="EMBL" id="BDS11968.1"/>
    </source>
</evidence>
<proteinExistence type="predicted"/>
<dbReference type="AlphaFoldDB" id="A0A915YF42"/>
<keyword evidence="5 10" id="KW-0812">Transmembrane</keyword>
<evidence type="ECO:0000256" key="1">
    <source>
        <dbReference type="ARBA" id="ARBA00004651"/>
    </source>
</evidence>
<accession>A0A915YF42</accession>
<evidence type="ECO:0000256" key="10">
    <source>
        <dbReference type="SAM" id="Phobius"/>
    </source>
</evidence>
<dbReference type="Pfam" id="PF01554">
    <property type="entry name" value="MatE"/>
    <property type="match status" value="2"/>
</dbReference>
<keyword evidence="6 10" id="KW-1133">Transmembrane helix</keyword>
<sequence length="465" mass="51230">MKTSISYTDIFKLSIPIMIGSAVQNLITLTDTIFLGRVGEIELGAIGLVGVFYLMIASIGYSFSKAGQIMIARRMGAQELEKIGTIYYSMLAFALSLALLLFLFMQFGGDYFFALFVNNKDIYTACIAYLDYRSAGIFFSYAGVIIVALYTGVARTQVIIYNALVLGIANTILNYGLIFGKWGLPEMGIAGAGLASTIAEGLAFLIFIVYILLDKKNRAYGLFGTPNATHSQTAVLDEAINLPKRKFPSINVDIIKAQLKLSTPIVLQSVVGMGSWFIFFIIIEDMGKTELAISNIMRAVYLLFMIPCWGFASSINTLASNLIGKNKMDEVFTVTTKTAILSFGVTMICAVSMLIAPEVVLRVGTDNLDLIQQSVRLTGVLTGILALFSIGAIYFNGLVGTGATNQALFFQVICVIFYLIYIYVVVHLLGCSLETAWMAEFYYWIISLVTSIWYLRSNRWKNIQV</sequence>
<keyword evidence="3" id="KW-0050">Antiport</keyword>
<evidence type="ECO:0000313" key="12">
    <source>
        <dbReference type="Proteomes" id="UP001060919"/>
    </source>
</evidence>
<comment type="subcellular location">
    <subcellularLocation>
        <location evidence="1">Cell membrane</location>
        <topology evidence="1">Multi-pass membrane protein</topology>
    </subcellularLocation>
</comment>
<feature type="transmembrane region" description="Helical" evidence="10">
    <location>
        <begin position="299"/>
        <end position="319"/>
    </location>
</feature>
<dbReference type="CDD" id="cd13133">
    <property type="entry name" value="MATE_like_7"/>
    <property type="match status" value="1"/>
</dbReference>
<dbReference type="RefSeq" id="WP_264793097.1">
    <property type="nucleotide sequence ID" value="NZ_AP026867.1"/>
</dbReference>
<reference evidence="11" key="1">
    <citation type="submission" date="2022-09" db="EMBL/GenBank/DDBJ databases">
        <title>Aureispira anguillicida sp. nov., isolated from Leptocephalus of Japanese eel Anguilla japonica.</title>
        <authorList>
            <person name="Yuasa K."/>
            <person name="Mekata T."/>
            <person name="Ikunari K."/>
        </authorList>
    </citation>
    <scope>NUCLEOTIDE SEQUENCE</scope>
    <source>
        <strain evidence="11">EL160426</strain>
    </source>
</reference>
<keyword evidence="7" id="KW-0406">Ion transport</keyword>
<dbReference type="PANTHER" id="PTHR43298">
    <property type="entry name" value="MULTIDRUG RESISTANCE PROTEIN NORM-RELATED"/>
    <property type="match status" value="1"/>
</dbReference>
<feature type="transmembrane region" description="Helical" evidence="10">
    <location>
        <begin position="407"/>
        <end position="430"/>
    </location>
</feature>
<keyword evidence="8 10" id="KW-0472">Membrane</keyword>
<feature type="transmembrane region" description="Helical" evidence="10">
    <location>
        <begin position="375"/>
        <end position="395"/>
    </location>
</feature>